<evidence type="ECO:0000313" key="3">
    <source>
        <dbReference type="Proteomes" id="UP000034947"/>
    </source>
</evidence>
<dbReference type="Gene3D" id="3.40.50.150">
    <property type="entry name" value="Vaccinia Virus protein VP39"/>
    <property type="match status" value="1"/>
</dbReference>
<comment type="caution">
    <text evidence="2">The sequence shown here is derived from an EMBL/GenBank/DDBJ whole genome shotgun (WGS) entry which is preliminary data.</text>
</comment>
<dbReference type="Proteomes" id="UP000034947">
    <property type="component" value="Unassembled WGS sequence"/>
</dbReference>
<feature type="domain" description="Methyltransferase" evidence="1">
    <location>
        <begin position="49"/>
        <end position="127"/>
    </location>
</feature>
<organism evidence="2 3">
    <name type="scientific">Aspergillus ochraceoroseus</name>
    <dbReference type="NCBI Taxonomy" id="138278"/>
    <lineage>
        <taxon>Eukaryota</taxon>
        <taxon>Fungi</taxon>
        <taxon>Dikarya</taxon>
        <taxon>Ascomycota</taxon>
        <taxon>Pezizomycotina</taxon>
        <taxon>Eurotiomycetes</taxon>
        <taxon>Eurotiomycetidae</taxon>
        <taxon>Eurotiales</taxon>
        <taxon>Aspergillaceae</taxon>
        <taxon>Aspergillus</taxon>
        <taxon>Aspergillus subgen. Nidulantes</taxon>
    </lineage>
</organism>
<accession>A0A0F8X358</accession>
<dbReference type="VEuPathDB" id="FungiDB:P175DRAFT_0502911"/>
<gene>
    <name evidence="2" type="ORF">AOCH_001722</name>
</gene>
<dbReference type="OrthoDB" id="2013972at2759"/>
<reference evidence="2 3" key="1">
    <citation type="submission" date="2015-02" db="EMBL/GenBank/DDBJ databases">
        <title>Draft Genome Sequences of Two Closely-Related Aflatoxigenic Aspergillus Species Obtained from the Cote d'Ivoire.</title>
        <authorList>
            <person name="Moore G.G."/>
            <person name="Beltz S.B."/>
            <person name="Mack B.M."/>
        </authorList>
    </citation>
    <scope>NUCLEOTIDE SEQUENCE [LARGE SCALE GENOMIC DNA]</scope>
    <source>
        <strain evidence="2 3">SRRC1432</strain>
    </source>
</reference>
<protein>
    <recommendedName>
        <fullName evidence="1">Methyltransferase domain-containing protein</fullName>
    </recommendedName>
</protein>
<dbReference type="SUPFAM" id="SSF53335">
    <property type="entry name" value="S-adenosyl-L-methionine-dependent methyltransferases"/>
    <property type="match status" value="1"/>
</dbReference>
<dbReference type="InterPro" id="IPR029063">
    <property type="entry name" value="SAM-dependent_MTases_sf"/>
</dbReference>
<evidence type="ECO:0000313" key="2">
    <source>
        <dbReference type="EMBL" id="KKK17987.1"/>
    </source>
</evidence>
<proteinExistence type="predicted"/>
<evidence type="ECO:0000259" key="1">
    <source>
        <dbReference type="Pfam" id="PF13649"/>
    </source>
</evidence>
<dbReference type="AlphaFoldDB" id="A0A0F8X358"/>
<dbReference type="EMBL" id="JYKN01002019">
    <property type="protein sequence ID" value="KKK17987.1"/>
    <property type="molecule type" value="Genomic_DNA"/>
</dbReference>
<dbReference type="InterPro" id="IPR041698">
    <property type="entry name" value="Methyltransf_25"/>
</dbReference>
<dbReference type="Pfam" id="PF13649">
    <property type="entry name" value="Methyltransf_25"/>
    <property type="match status" value="1"/>
</dbReference>
<dbReference type="CDD" id="cd02440">
    <property type="entry name" value="AdoMet_MTases"/>
    <property type="match status" value="1"/>
</dbReference>
<name>A0A0F8X358_9EURO</name>
<sequence>MASSKVITDLFKDPAFITQYRNAEKVTGAFAPPLVQQSGIATFQGSPVILDSACGTGIVASTLVSMLGDEVKQSWELTCGDLSQGMVEYTRHRARDQGWPNTEVKLVNAQDTKLPARHYTHIYAGMLPNPQTRRNDCALGLEECVLGSDYKSCSRHHPRRPTLPEGSGVLRLIHDEPWDSELFVRSQLEQGGFTDIHINVMSKQILMGVDEFLKVQDMMLPLVLSRCWTQELREKHEKRVPAVLRQYLEDKYGPDGSVVIEPVAIIATARKPW</sequence>
<keyword evidence="3" id="KW-1185">Reference proteome</keyword>